<dbReference type="AlphaFoldDB" id="A0AB37HTQ9"/>
<dbReference type="Proteomes" id="UP000677180">
    <property type="component" value="Chromosome"/>
</dbReference>
<evidence type="ECO:0000313" key="2">
    <source>
        <dbReference type="Proteomes" id="UP000677180"/>
    </source>
</evidence>
<dbReference type="EMBL" id="CP072385">
    <property type="protein sequence ID" value="QUC11004.1"/>
    <property type="molecule type" value="Genomic_DNA"/>
</dbReference>
<organism evidence="1 2">
    <name type="scientific">Arachnia propionica</name>
    <dbReference type="NCBI Taxonomy" id="1750"/>
    <lineage>
        <taxon>Bacteria</taxon>
        <taxon>Bacillati</taxon>
        <taxon>Actinomycetota</taxon>
        <taxon>Actinomycetes</taxon>
        <taxon>Propionibacteriales</taxon>
        <taxon>Propionibacteriaceae</taxon>
        <taxon>Arachnia</taxon>
    </lineage>
</organism>
<reference evidence="1" key="1">
    <citation type="submission" date="2021-03" db="EMBL/GenBank/DDBJ databases">
        <title>Human Oral Microbial Genomes.</title>
        <authorList>
            <person name="Johnston C.D."/>
            <person name="Chen T."/>
            <person name="Dewhirst F.E."/>
        </authorList>
    </citation>
    <scope>NUCLEOTIDE SEQUENCE</scope>
    <source>
        <strain evidence="1">F0714</strain>
    </source>
</reference>
<evidence type="ECO:0000313" key="1">
    <source>
        <dbReference type="EMBL" id="QUC11004.1"/>
    </source>
</evidence>
<dbReference type="RefSeq" id="WP_014845319.1">
    <property type="nucleotide sequence ID" value="NZ_CP040007.1"/>
</dbReference>
<gene>
    <name evidence="1" type="ORF">J5A53_14800</name>
</gene>
<proteinExistence type="predicted"/>
<accession>A0AB37HTQ9</accession>
<name>A0AB37HTQ9_9ACTN</name>
<sequence>MNLTLTGTCFAFDVPATWTVETKDGMVTATSDESVAGFSPDVVLREWQVKRPTRSSLARASWANLREISREKTVLHVEAIPDRKANSDIRERRRLWAFSAPDVAGSDAESPGLLTIRDLLVAGKALAELTVTVPWRTWRRGGVHETILDGLRPLPRKERGIPREALTADALLCDEWADRRDDAPRENLEILEPPELRPVIPHSPWRTEPAETAPAIPCLSTEVVELPKKAFNAFDGLALLGRSAKNAMLTYTGWKLARAGLAGWDGVATELGARVARHLQNGRHMALQVKSSPPKLLTFWIDGPSALAVLSFICPRTNSDRSALGFCPTERIPRVLLELIGFHPAWEMRFRYTVTRHELLAKLLADIPPGAATQRDAVAFSAQRWVPMSLLGPEGEPALTWVMTPHRGAAILRNRADANEITVTSNPRRPFWELLLEASTRLIQEGSGS</sequence>
<protein>
    <submittedName>
        <fullName evidence="1">Uncharacterized protein</fullName>
    </submittedName>
</protein>